<dbReference type="Proteomes" id="UP001159364">
    <property type="component" value="Linkage Group LG03"/>
</dbReference>
<keyword evidence="3" id="KW-1185">Reference proteome</keyword>
<sequence>MDLRLVKKSVIDYSRKNKRWVLLLLTLGFSSYTIVIVSNDLKAFLQSNSDQIPIILKQISIMARSNEFFKYVVSRGNISDNASFLDKVFHNLSTPVGSGFVFVIAGNFASNMLICIYQIIESSKEMNSDAAHNNGNINYHVGSEITLIGGCIQLFASTAVTMLGLIIHINNYDEIFVGLTNPKHKVKVRDLLISICNGATETLVKTSHKVLTRCDSKVDWDSSLCSLSLTIHQEDIDQVDSKTFYTEMKPRKLVSEVKESGWIDKVPSTLAVPSNKRLAIDVIERVTFDLS</sequence>
<evidence type="ECO:0000313" key="3">
    <source>
        <dbReference type="Proteomes" id="UP001159364"/>
    </source>
</evidence>
<keyword evidence="1" id="KW-1133">Transmembrane helix</keyword>
<proteinExistence type="predicted"/>
<evidence type="ECO:0000313" key="2">
    <source>
        <dbReference type="EMBL" id="KAJ8769371.1"/>
    </source>
</evidence>
<feature type="transmembrane region" description="Helical" evidence="1">
    <location>
        <begin position="20"/>
        <end position="38"/>
    </location>
</feature>
<accession>A0AAV8TR05</accession>
<name>A0AAV8TR05_9ROSI</name>
<dbReference type="InterPro" id="IPR019141">
    <property type="entry name" value="DUF2045"/>
</dbReference>
<feature type="transmembrane region" description="Helical" evidence="1">
    <location>
        <begin position="99"/>
        <end position="120"/>
    </location>
</feature>
<organism evidence="2 3">
    <name type="scientific">Erythroxylum novogranatense</name>
    <dbReference type="NCBI Taxonomy" id="1862640"/>
    <lineage>
        <taxon>Eukaryota</taxon>
        <taxon>Viridiplantae</taxon>
        <taxon>Streptophyta</taxon>
        <taxon>Embryophyta</taxon>
        <taxon>Tracheophyta</taxon>
        <taxon>Spermatophyta</taxon>
        <taxon>Magnoliopsida</taxon>
        <taxon>eudicotyledons</taxon>
        <taxon>Gunneridae</taxon>
        <taxon>Pentapetalae</taxon>
        <taxon>rosids</taxon>
        <taxon>fabids</taxon>
        <taxon>Malpighiales</taxon>
        <taxon>Erythroxylaceae</taxon>
        <taxon>Erythroxylum</taxon>
    </lineage>
</organism>
<comment type="caution">
    <text evidence="2">The sequence shown here is derived from an EMBL/GenBank/DDBJ whole genome shotgun (WGS) entry which is preliminary data.</text>
</comment>
<keyword evidence="1" id="KW-0472">Membrane</keyword>
<dbReference type="AlphaFoldDB" id="A0AAV8TR05"/>
<dbReference type="EMBL" id="JAIWQS010000003">
    <property type="protein sequence ID" value="KAJ8769371.1"/>
    <property type="molecule type" value="Genomic_DNA"/>
</dbReference>
<gene>
    <name evidence="2" type="ORF">K2173_002575</name>
</gene>
<evidence type="ECO:0000256" key="1">
    <source>
        <dbReference type="SAM" id="Phobius"/>
    </source>
</evidence>
<protein>
    <submittedName>
        <fullName evidence="2">Uncharacterized protein</fullName>
    </submittedName>
</protein>
<keyword evidence="1" id="KW-0812">Transmembrane</keyword>
<reference evidence="2 3" key="1">
    <citation type="submission" date="2021-09" db="EMBL/GenBank/DDBJ databases">
        <title>Genomic insights and catalytic innovation underlie evolution of tropane alkaloids biosynthesis.</title>
        <authorList>
            <person name="Wang Y.-J."/>
            <person name="Tian T."/>
            <person name="Huang J.-P."/>
            <person name="Huang S.-X."/>
        </authorList>
    </citation>
    <scope>NUCLEOTIDE SEQUENCE [LARGE SCALE GENOMIC DNA]</scope>
    <source>
        <strain evidence="2">KIB-2018</strain>
        <tissue evidence="2">Leaf</tissue>
    </source>
</reference>
<dbReference type="PANTHER" id="PTHR21477:SF31">
    <property type="entry name" value="PROTEIN PHLOEM PROTEIN 2-LIKE A10-LIKE"/>
    <property type="match status" value="1"/>
</dbReference>
<dbReference type="PANTHER" id="PTHR21477">
    <property type="entry name" value="ZGC:172139"/>
    <property type="match status" value="1"/>
</dbReference>